<comment type="subcellular location">
    <subcellularLocation>
        <location evidence="1">Cell membrane</location>
        <topology evidence="1">Multi-pass membrane protein</topology>
    </subcellularLocation>
</comment>
<feature type="transmembrane region" description="Helical" evidence="6">
    <location>
        <begin position="280"/>
        <end position="297"/>
    </location>
</feature>
<keyword evidence="4 6" id="KW-1133">Transmembrane helix</keyword>
<dbReference type="RefSeq" id="WP_240984257.1">
    <property type="nucleotide sequence ID" value="NZ_CDGJ01000132.1"/>
</dbReference>
<dbReference type="CDD" id="cd06581">
    <property type="entry name" value="TM_PBP1_LivM_like"/>
    <property type="match status" value="1"/>
</dbReference>
<feature type="transmembrane region" description="Helical" evidence="6">
    <location>
        <begin position="206"/>
        <end position="224"/>
    </location>
</feature>
<dbReference type="PANTHER" id="PTHR30482:SF10">
    <property type="entry name" value="HIGH-AFFINITY BRANCHED-CHAIN AMINO ACID TRANSPORT PROTEIN BRAE"/>
    <property type="match status" value="1"/>
</dbReference>
<keyword evidence="9" id="KW-1185">Reference proteome</keyword>
<reference evidence="7" key="2">
    <citation type="submission" date="2020-01" db="EMBL/GenBank/DDBJ databases">
        <authorList>
            <person name="Hornung B."/>
        </authorList>
    </citation>
    <scope>NUCLEOTIDE SEQUENCE</scope>
    <source>
        <strain evidence="7">PacBioINE</strain>
    </source>
</reference>
<dbReference type="Proteomes" id="UP001071230">
    <property type="component" value="Unassembled WGS sequence"/>
</dbReference>
<dbReference type="Proteomes" id="UP000836597">
    <property type="component" value="Chromosome"/>
</dbReference>
<gene>
    <name evidence="7" type="ORF">DEACI_1262</name>
    <name evidence="8" type="ORF">DEACI_3874</name>
</gene>
<reference evidence="8" key="1">
    <citation type="submission" date="2014-11" db="EMBL/GenBank/DDBJ databases">
        <authorList>
            <person name="Hornung B.V."/>
        </authorList>
    </citation>
    <scope>NUCLEOTIDE SEQUENCE</scope>
    <source>
        <strain evidence="8">INE</strain>
    </source>
</reference>
<dbReference type="InterPro" id="IPR001851">
    <property type="entry name" value="ABC_transp_permease"/>
</dbReference>
<dbReference type="Pfam" id="PF02653">
    <property type="entry name" value="BPD_transp_2"/>
    <property type="match status" value="1"/>
</dbReference>
<dbReference type="KEGG" id="aacx:DEACI_1262"/>
<proteinExistence type="predicted"/>
<evidence type="ECO:0000313" key="7">
    <source>
        <dbReference type="EMBL" id="CAA7600609.1"/>
    </source>
</evidence>
<feature type="transmembrane region" description="Helical" evidence="6">
    <location>
        <begin position="56"/>
        <end position="75"/>
    </location>
</feature>
<feature type="transmembrane region" description="Helical" evidence="6">
    <location>
        <begin position="110"/>
        <end position="129"/>
    </location>
</feature>
<feature type="transmembrane region" description="Helical" evidence="6">
    <location>
        <begin position="244"/>
        <end position="268"/>
    </location>
</feature>
<feature type="transmembrane region" description="Helical" evidence="6">
    <location>
        <begin position="29"/>
        <end position="49"/>
    </location>
</feature>
<evidence type="ECO:0000313" key="9">
    <source>
        <dbReference type="Proteomes" id="UP001071230"/>
    </source>
</evidence>
<dbReference type="EMBL" id="CDGJ01000132">
    <property type="protein sequence ID" value="CEJ09390.1"/>
    <property type="molecule type" value="Genomic_DNA"/>
</dbReference>
<organism evidence="7">
    <name type="scientific">Acididesulfobacillus acetoxydans</name>
    <dbReference type="NCBI Taxonomy" id="1561005"/>
    <lineage>
        <taxon>Bacteria</taxon>
        <taxon>Bacillati</taxon>
        <taxon>Bacillota</taxon>
        <taxon>Clostridia</taxon>
        <taxon>Eubacteriales</taxon>
        <taxon>Peptococcaceae</taxon>
        <taxon>Acididesulfobacillus</taxon>
    </lineage>
</organism>
<dbReference type="GO" id="GO:0015658">
    <property type="term" value="F:branched-chain amino acid transmembrane transporter activity"/>
    <property type="evidence" value="ECO:0007669"/>
    <property type="project" value="InterPro"/>
</dbReference>
<dbReference type="PANTHER" id="PTHR30482">
    <property type="entry name" value="HIGH-AFFINITY BRANCHED-CHAIN AMINO ACID TRANSPORT SYSTEM PERMEASE"/>
    <property type="match status" value="1"/>
</dbReference>
<sequence>MSKKRLTQYVLLAVLLVLVPQFVRSDYALHLMIMVAIYGILVLGLEIILGQTGLFSLGHAAFFGMGSYTSALLVMRLGMPIWLGIVLAVLASGILGFLLGFPTLRLRGDYLAIATLGFGEIFGLILVNWDSLTHGPMGIPGITRPEIFGVVFDKRMYLYLIVLLFILALAAAFRISNSFLGRTFRAIRDDEDAAEFLGIHISKYKILAFIIGGMFAGLAGGFYAHYVTFISPDSFTYEDSETLLAMVFLGGAGTVIGPVVGAVVLVLLPELLSFMVQWRMLVVGVIMVLVMIFRPQGLMGGGMKFLKIKKKEVARIGEKE</sequence>
<evidence type="ECO:0000256" key="2">
    <source>
        <dbReference type="ARBA" id="ARBA00022475"/>
    </source>
</evidence>
<evidence type="ECO:0000256" key="4">
    <source>
        <dbReference type="ARBA" id="ARBA00022989"/>
    </source>
</evidence>
<keyword evidence="2" id="KW-1003">Cell membrane</keyword>
<dbReference type="AlphaFoldDB" id="A0A8S0W7D1"/>
<evidence type="ECO:0000256" key="5">
    <source>
        <dbReference type="ARBA" id="ARBA00023136"/>
    </source>
</evidence>
<evidence type="ECO:0000256" key="1">
    <source>
        <dbReference type="ARBA" id="ARBA00004651"/>
    </source>
</evidence>
<feature type="transmembrane region" description="Helical" evidence="6">
    <location>
        <begin position="7"/>
        <end position="23"/>
    </location>
</feature>
<evidence type="ECO:0000313" key="8">
    <source>
        <dbReference type="EMBL" id="CEJ09390.1"/>
    </source>
</evidence>
<dbReference type="InterPro" id="IPR043428">
    <property type="entry name" value="LivM-like"/>
</dbReference>
<accession>A0A8S0W7D1</accession>
<feature type="transmembrane region" description="Helical" evidence="6">
    <location>
        <begin position="81"/>
        <end position="101"/>
    </location>
</feature>
<dbReference type="EMBL" id="LR746496">
    <property type="protein sequence ID" value="CAA7600609.1"/>
    <property type="molecule type" value="Genomic_DNA"/>
</dbReference>
<dbReference type="GO" id="GO:0005886">
    <property type="term" value="C:plasma membrane"/>
    <property type="evidence" value="ECO:0007669"/>
    <property type="project" value="UniProtKB-SubCell"/>
</dbReference>
<name>A0A8S0W7D1_9FIRM</name>
<keyword evidence="5 6" id="KW-0472">Membrane</keyword>
<feature type="transmembrane region" description="Helical" evidence="6">
    <location>
        <begin position="156"/>
        <end position="175"/>
    </location>
</feature>
<evidence type="ECO:0000256" key="3">
    <source>
        <dbReference type="ARBA" id="ARBA00022692"/>
    </source>
</evidence>
<protein>
    <submittedName>
        <fullName evidence="7">Branched-chain amino acid transport system / permease component</fullName>
    </submittedName>
    <submittedName>
        <fullName evidence="8">High-affinity branched-chain amino acid transport system permease protein BraE</fullName>
    </submittedName>
</protein>
<evidence type="ECO:0000256" key="6">
    <source>
        <dbReference type="SAM" id="Phobius"/>
    </source>
</evidence>
<keyword evidence="3 6" id="KW-0812">Transmembrane</keyword>